<dbReference type="Proteomes" id="UP000789901">
    <property type="component" value="Unassembled WGS sequence"/>
</dbReference>
<name>A0ABN7W9Q7_GIGMA</name>
<comment type="caution">
    <text evidence="1">The sequence shown here is derived from an EMBL/GenBank/DDBJ whole genome shotgun (WGS) entry which is preliminary data.</text>
</comment>
<organism evidence="1 2">
    <name type="scientific">Gigaspora margarita</name>
    <dbReference type="NCBI Taxonomy" id="4874"/>
    <lineage>
        <taxon>Eukaryota</taxon>
        <taxon>Fungi</taxon>
        <taxon>Fungi incertae sedis</taxon>
        <taxon>Mucoromycota</taxon>
        <taxon>Glomeromycotina</taxon>
        <taxon>Glomeromycetes</taxon>
        <taxon>Diversisporales</taxon>
        <taxon>Gigasporaceae</taxon>
        <taxon>Gigaspora</taxon>
    </lineage>
</organism>
<protein>
    <submittedName>
        <fullName evidence="1">11400_t:CDS:1</fullName>
    </submittedName>
</protein>
<reference evidence="1 2" key="1">
    <citation type="submission" date="2021-06" db="EMBL/GenBank/DDBJ databases">
        <authorList>
            <person name="Kallberg Y."/>
            <person name="Tangrot J."/>
            <person name="Rosling A."/>
        </authorList>
    </citation>
    <scope>NUCLEOTIDE SEQUENCE [LARGE SCALE GENOMIC DNA]</scope>
    <source>
        <strain evidence="1 2">120-4 pot B 10/14</strain>
    </source>
</reference>
<gene>
    <name evidence="1" type="ORF">GMARGA_LOCUS28151</name>
</gene>
<dbReference type="EMBL" id="CAJVQB010035528">
    <property type="protein sequence ID" value="CAG8822660.1"/>
    <property type="molecule type" value="Genomic_DNA"/>
</dbReference>
<accession>A0ABN7W9Q7</accession>
<keyword evidence="2" id="KW-1185">Reference proteome</keyword>
<evidence type="ECO:0000313" key="2">
    <source>
        <dbReference type="Proteomes" id="UP000789901"/>
    </source>
</evidence>
<proteinExistence type="predicted"/>
<feature type="non-terminal residue" evidence="1">
    <location>
        <position position="1"/>
    </location>
</feature>
<sequence>NRWLNEYGVFGSEISDITISKNLHPNITTFEQYAYKTWSNK</sequence>
<evidence type="ECO:0000313" key="1">
    <source>
        <dbReference type="EMBL" id="CAG8822660.1"/>
    </source>
</evidence>